<comment type="caution">
    <text evidence="1">The sequence shown here is derived from an EMBL/GenBank/DDBJ whole genome shotgun (WGS) entry which is preliminary data.</text>
</comment>
<organism evidence="1 2">
    <name type="scientific">Melipona bicolor</name>
    <dbReference type="NCBI Taxonomy" id="60889"/>
    <lineage>
        <taxon>Eukaryota</taxon>
        <taxon>Metazoa</taxon>
        <taxon>Ecdysozoa</taxon>
        <taxon>Arthropoda</taxon>
        <taxon>Hexapoda</taxon>
        <taxon>Insecta</taxon>
        <taxon>Pterygota</taxon>
        <taxon>Neoptera</taxon>
        <taxon>Endopterygota</taxon>
        <taxon>Hymenoptera</taxon>
        <taxon>Apocrita</taxon>
        <taxon>Aculeata</taxon>
        <taxon>Apoidea</taxon>
        <taxon>Anthophila</taxon>
        <taxon>Apidae</taxon>
        <taxon>Melipona</taxon>
    </lineage>
</organism>
<accession>A0AA40FHA0</accession>
<feature type="non-terminal residue" evidence="1">
    <location>
        <position position="1"/>
    </location>
</feature>
<sequence>CDIESHAGSMMYADCRPTKSITQSPNRNATCKFIPLDGKGKNRKWIVAGNDYIEKLPGYYVLQRRRK</sequence>
<gene>
    <name evidence="1" type="ORF">K0M31_014696</name>
</gene>
<dbReference type="AlphaFoldDB" id="A0AA40FHA0"/>
<evidence type="ECO:0000313" key="2">
    <source>
        <dbReference type="Proteomes" id="UP001177670"/>
    </source>
</evidence>
<proteinExistence type="predicted"/>
<reference evidence="1" key="1">
    <citation type="submission" date="2021-10" db="EMBL/GenBank/DDBJ databases">
        <title>Melipona bicolor Genome sequencing and assembly.</title>
        <authorList>
            <person name="Araujo N.S."/>
            <person name="Arias M.C."/>
        </authorList>
    </citation>
    <scope>NUCLEOTIDE SEQUENCE</scope>
    <source>
        <strain evidence="1">USP_2M_L1-L4_2017</strain>
        <tissue evidence="1">Whole body</tissue>
    </source>
</reference>
<name>A0AA40FHA0_9HYME</name>
<dbReference type="Proteomes" id="UP001177670">
    <property type="component" value="Unassembled WGS sequence"/>
</dbReference>
<keyword evidence="2" id="KW-1185">Reference proteome</keyword>
<protein>
    <submittedName>
        <fullName evidence="1">Uncharacterized protein</fullName>
    </submittedName>
</protein>
<dbReference type="EMBL" id="JAHYIQ010000040">
    <property type="protein sequence ID" value="KAK1118927.1"/>
    <property type="molecule type" value="Genomic_DNA"/>
</dbReference>
<evidence type="ECO:0000313" key="1">
    <source>
        <dbReference type="EMBL" id="KAK1118927.1"/>
    </source>
</evidence>